<reference evidence="1" key="3">
    <citation type="submission" date="2025-09" db="UniProtKB">
        <authorList>
            <consortium name="Ensembl"/>
        </authorList>
    </citation>
    <scope>IDENTIFICATION</scope>
</reference>
<name>A0A667X6L7_9TELE</name>
<organism evidence="1 2">
    <name type="scientific">Myripristis murdjan</name>
    <name type="common">pinecone soldierfish</name>
    <dbReference type="NCBI Taxonomy" id="586833"/>
    <lineage>
        <taxon>Eukaryota</taxon>
        <taxon>Metazoa</taxon>
        <taxon>Chordata</taxon>
        <taxon>Craniata</taxon>
        <taxon>Vertebrata</taxon>
        <taxon>Euteleostomi</taxon>
        <taxon>Actinopterygii</taxon>
        <taxon>Neopterygii</taxon>
        <taxon>Teleostei</taxon>
        <taxon>Neoteleostei</taxon>
        <taxon>Acanthomorphata</taxon>
        <taxon>Holocentriformes</taxon>
        <taxon>Holocentridae</taxon>
        <taxon>Myripristis</taxon>
    </lineage>
</organism>
<protein>
    <submittedName>
        <fullName evidence="1">Uncharacterized protein</fullName>
    </submittedName>
</protein>
<proteinExistence type="predicted"/>
<dbReference type="InParanoid" id="A0A667X6L7"/>
<keyword evidence="2" id="KW-1185">Reference proteome</keyword>
<dbReference type="Ensembl" id="ENSMMDT00005008434.1">
    <property type="protein sequence ID" value="ENSMMDP00005008194.1"/>
    <property type="gene ID" value="ENSMMDG00005004559.1"/>
</dbReference>
<reference evidence="1" key="1">
    <citation type="submission" date="2019-06" db="EMBL/GenBank/DDBJ databases">
        <authorList>
            <consortium name="Wellcome Sanger Institute Data Sharing"/>
        </authorList>
    </citation>
    <scope>NUCLEOTIDE SEQUENCE [LARGE SCALE GENOMIC DNA]</scope>
</reference>
<sequence>EQQQVCHFIQHHHPAGRHSSADHDVCVPVEELDELLQTPEAALQAAHEETGTGILRRWGRESKHTHYQDQSTKCQGAHMVPDDEKYMKNAICPVVGGKGSGQRALSQGDDKIGTPEERHHIVDLQVEEVPLKQALVVVFDEYAAGLRGKVEREAIRR</sequence>
<accession>A0A667X6L7</accession>
<dbReference type="GeneTree" id="ENSGT00940000180503"/>
<reference evidence="1" key="2">
    <citation type="submission" date="2025-08" db="UniProtKB">
        <authorList>
            <consortium name="Ensembl"/>
        </authorList>
    </citation>
    <scope>IDENTIFICATION</scope>
</reference>
<evidence type="ECO:0000313" key="2">
    <source>
        <dbReference type="Proteomes" id="UP000472263"/>
    </source>
</evidence>
<dbReference type="Proteomes" id="UP000472263">
    <property type="component" value="Chromosome 11"/>
</dbReference>
<evidence type="ECO:0000313" key="1">
    <source>
        <dbReference type="Ensembl" id="ENSMMDP00005008194.1"/>
    </source>
</evidence>
<dbReference type="AlphaFoldDB" id="A0A667X6L7"/>